<proteinExistence type="predicted"/>
<dbReference type="Proteomes" id="UP000233722">
    <property type="component" value="Unassembled WGS sequence"/>
</dbReference>
<feature type="region of interest" description="Disordered" evidence="1">
    <location>
        <begin position="1"/>
        <end position="43"/>
    </location>
</feature>
<accession>A0A2N3QVM5</accession>
<evidence type="ECO:0000256" key="1">
    <source>
        <dbReference type="SAM" id="MobiDB-lite"/>
    </source>
</evidence>
<gene>
    <name evidence="2" type="ORF">CQR45_0330</name>
</gene>
<organism evidence="2 3">
    <name type="scientific">Bifidobacterium pseudolongum subsp. globosum</name>
    <dbReference type="NCBI Taxonomy" id="1690"/>
    <lineage>
        <taxon>Bacteria</taxon>
        <taxon>Bacillati</taxon>
        <taxon>Actinomycetota</taxon>
        <taxon>Actinomycetes</taxon>
        <taxon>Bifidobacteriales</taxon>
        <taxon>Bifidobacteriaceae</taxon>
        <taxon>Bifidobacterium</taxon>
    </lineage>
</organism>
<dbReference type="EMBL" id="PCHA01000014">
    <property type="protein sequence ID" value="PKU96208.1"/>
    <property type="molecule type" value="Genomic_DNA"/>
</dbReference>
<feature type="compositionally biased region" description="Basic and acidic residues" evidence="1">
    <location>
        <begin position="7"/>
        <end position="22"/>
    </location>
</feature>
<dbReference type="AlphaFoldDB" id="A0A2N3QVM5"/>
<protein>
    <submittedName>
        <fullName evidence="2">Uncharacterized protein</fullName>
    </submittedName>
</protein>
<evidence type="ECO:0000313" key="2">
    <source>
        <dbReference type="EMBL" id="PKU96208.1"/>
    </source>
</evidence>
<comment type="caution">
    <text evidence="2">The sequence shown here is derived from an EMBL/GenBank/DDBJ whole genome shotgun (WGS) entry which is preliminary data.</text>
</comment>
<feature type="compositionally biased region" description="Basic residues" evidence="1">
    <location>
        <begin position="33"/>
        <end position="43"/>
    </location>
</feature>
<name>A0A2N3QVM5_9BIFI</name>
<sequence>MIVIDGIRYRPEDAPKRPEPAKETPAASERATKRPTRKGAKRT</sequence>
<reference evidence="2 3" key="1">
    <citation type="submission" date="2017-10" db="EMBL/GenBank/DDBJ databases">
        <title>Bifidobacterium genomics.</title>
        <authorList>
            <person name="Lugli G.A."/>
            <person name="Milani C."/>
            <person name="Mancabelli L."/>
        </authorList>
    </citation>
    <scope>NUCLEOTIDE SEQUENCE [LARGE SCALE GENOMIC DNA]</scope>
    <source>
        <strain evidence="2 3">1747B</strain>
    </source>
</reference>
<evidence type="ECO:0000313" key="3">
    <source>
        <dbReference type="Proteomes" id="UP000233722"/>
    </source>
</evidence>